<sequence>MEGGSWNYMNKTRYLTTSGIMCAGLALAVCIPIIVKNIWLSLILMIVICLGGIRALLEVNKIIFTMLGW</sequence>
<reference evidence="3" key="1">
    <citation type="submission" date="2016-10" db="EMBL/GenBank/DDBJ databases">
        <authorList>
            <person name="Varghese N."/>
            <person name="Submissions S."/>
        </authorList>
    </citation>
    <scope>NUCLEOTIDE SEQUENCE [LARGE SCALE GENOMIC DNA]</scope>
    <source>
        <strain evidence="3">CGMCC 1.6474</strain>
    </source>
</reference>
<dbReference type="AlphaFoldDB" id="A0A1I4J3N8"/>
<protein>
    <submittedName>
        <fullName evidence="2">Uncharacterized protein</fullName>
    </submittedName>
</protein>
<name>A0A1I4J3N8_9HYPH</name>
<feature type="transmembrane region" description="Helical" evidence="1">
    <location>
        <begin position="12"/>
        <end position="34"/>
    </location>
</feature>
<evidence type="ECO:0000256" key="1">
    <source>
        <dbReference type="SAM" id="Phobius"/>
    </source>
</evidence>
<evidence type="ECO:0000313" key="2">
    <source>
        <dbReference type="EMBL" id="SFL60813.1"/>
    </source>
</evidence>
<proteinExistence type="predicted"/>
<accession>A0A1I4J3N8</accession>
<keyword evidence="1" id="KW-0812">Transmembrane</keyword>
<keyword evidence="1" id="KW-0472">Membrane</keyword>
<gene>
    <name evidence="2" type="ORF">SAMN04488125_1195</name>
</gene>
<evidence type="ECO:0000313" key="3">
    <source>
        <dbReference type="Proteomes" id="UP000198804"/>
    </source>
</evidence>
<dbReference type="STRING" id="414703.SAMN04488125_1195"/>
<dbReference type="Proteomes" id="UP000198804">
    <property type="component" value="Unassembled WGS sequence"/>
</dbReference>
<organism evidence="2 3">
    <name type="scientific">Methylorubrum salsuginis</name>
    <dbReference type="NCBI Taxonomy" id="414703"/>
    <lineage>
        <taxon>Bacteria</taxon>
        <taxon>Pseudomonadati</taxon>
        <taxon>Pseudomonadota</taxon>
        <taxon>Alphaproteobacteria</taxon>
        <taxon>Hyphomicrobiales</taxon>
        <taxon>Methylobacteriaceae</taxon>
        <taxon>Methylorubrum</taxon>
    </lineage>
</organism>
<keyword evidence="3" id="KW-1185">Reference proteome</keyword>
<dbReference type="EMBL" id="FOSV01000019">
    <property type="protein sequence ID" value="SFL60813.1"/>
    <property type="molecule type" value="Genomic_DNA"/>
</dbReference>
<keyword evidence="1" id="KW-1133">Transmembrane helix</keyword>
<feature type="transmembrane region" description="Helical" evidence="1">
    <location>
        <begin position="40"/>
        <end position="57"/>
    </location>
</feature>